<keyword evidence="4" id="KW-1185">Reference proteome</keyword>
<gene>
    <name evidence="3" type="ORF">C0Z20_26305</name>
</gene>
<dbReference type="InterPro" id="IPR027417">
    <property type="entry name" value="P-loop_NTPase"/>
</dbReference>
<dbReference type="EMBL" id="PNYC01000021">
    <property type="protein sequence ID" value="PMS32676.1"/>
    <property type="molecule type" value="Genomic_DNA"/>
</dbReference>
<evidence type="ECO:0000313" key="4">
    <source>
        <dbReference type="Proteomes" id="UP000235777"/>
    </source>
</evidence>
<dbReference type="SMART" id="SM00490">
    <property type="entry name" value="HELICc"/>
    <property type="match status" value="1"/>
</dbReference>
<dbReference type="CDD" id="cd17926">
    <property type="entry name" value="DEXHc_RE"/>
    <property type="match status" value="1"/>
</dbReference>
<dbReference type="SUPFAM" id="SSF52540">
    <property type="entry name" value="P-loop containing nucleoside triphosphate hydrolases"/>
    <property type="match status" value="1"/>
</dbReference>
<dbReference type="CDD" id="cd18785">
    <property type="entry name" value="SF2_C"/>
    <property type="match status" value="1"/>
</dbReference>
<dbReference type="PANTHER" id="PTHR47396:SF1">
    <property type="entry name" value="ATP-DEPENDENT HELICASE IRC3-RELATED"/>
    <property type="match status" value="1"/>
</dbReference>
<dbReference type="InterPro" id="IPR050742">
    <property type="entry name" value="Helicase_Restrict-Modif_Enz"/>
</dbReference>
<feature type="domain" description="Helicase ATP-binding" evidence="1">
    <location>
        <begin position="161"/>
        <end position="332"/>
    </location>
</feature>
<dbReference type="PROSITE" id="PS51194">
    <property type="entry name" value="HELICASE_CTER"/>
    <property type="match status" value="1"/>
</dbReference>
<dbReference type="Pfam" id="PF04851">
    <property type="entry name" value="ResIII"/>
    <property type="match status" value="1"/>
</dbReference>
<dbReference type="GO" id="GO:0004386">
    <property type="term" value="F:helicase activity"/>
    <property type="evidence" value="ECO:0007669"/>
    <property type="project" value="UniProtKB-KW"/>
</dbReference>
<dbReference type="GO" id="GO:0016787">
    <property type="term" value="F:hydrolase activity"/>
    <property type="evidence" value="ECO:0007669"/>
    <property type="project" value="InterPro"/>
</dbReference>
<dbReference type="InterPro" id="IPR006935">
    <property type="entry name" value="Helicase/UvrB_N"/>
</dbReference>
<dbReference type="PANTHER" id="PTHR47396">
    <property type="entry name" value="TYPE I RESTRICTION ENZYME ECOKI R PROTEIN"/>
    <property type="match status" value="1"/>
</dbReference>
<evidence type="ECO:0000259" key="2">
    <source>
        <dbReference type="PROSITE" id="PS51194"/>
    </source>
</evidence>
<dbReference type="InterPro" id="IPR001650">
    <property type="entry name" value="Helicase_C-like"/>
</dbReference>
<organism evidence="3 4">
    <name type="scientific">Trinickia symbiotica</name>
    <dbReference type="NCBI Taxonomy" id="863227"/>
    <lineage>
        <taxon>Bacteria</taxon>
        <taxon>Pseudomonadati</taxon>
        <taxon>Pseudomonadota</taxon>
        <taxon>Betaproteobacteria</taxon>
        <taxon>Burkholderiales</taxon>
        <taxon>Burkholderiaceae</taxon>
        <taxon>Trinickia</taxon>
    </lineage>
</organism>
<dbReference type="PROSITE" id="PS51192">
    <property type="entry name" value="HELICASE_ATP_BIND_1"/>
    <property type="match status" value="1"/>
</dbReference>
<dbReference type="Proteomes" id="UP000235777">
    <property type="component" value="Unassembled WGS sequence"/>
</dbReference>
<evidence type="ECO:0000259" key="1">
    <source>
        <dbReference type="PROSITE" id="PS51192"/>
    </source>
</evidence>
<evidence type="ECO:0000313" key="3">
    <source>
        <dbReference type="EMBL" id="PMS32676.1"/>
    </source>
</evidence>
<dbReference type="GO" id="GO:0005524">
    <property type="term" value="F:ATP binding"/>
    <property type="evidence" value="ECO:0007669"/>
    <property type="project" value="InterPro"/>
</dbReference>
<feature type="domain" description="Helicase C-terminal" evidence="2">
    <location>
        <begin position="361"/>
        <end position="523"/>
    </location>
</feature>
<name>A0A2N7WT72_9BURK</name>
<dbReference type="STRING" id="863227.GCA_000373005_03232"/>
<protein>
    <submittedName>
        <fullName evidence="3">Helicase</fullName>
    </submittedName>
</protein>
<dbReference type="GO" id="GO:0003677">
    <property type="term" value="F:DNA binding"/>
    <property type="evidence" value="ECO:0007669"/>
    <property type="project" value="InterPro"/>
</dbReference>
<keyword evidence="3" id="KW-0547">Nucleotide-binding</keyword>
<dbReference type="Pfam" id="PF00271">
    <property type="entry name" value="Helicase_C"/>
    <property type="match status" value="1"/>
</dbReference>
<sequence>MAFRKEVTIPAIYAVHGLVDGNRVLQLERDARTCEVSVSEPLGRARSYFVLEDFDAEKIAVATRSIPMPERMDRLLVLSDSSEIPSEGSDWDLSARPTRWAFPKALNVGAEPTDESTRRTASVVESWGDAFLYREERTEEDGTVRPGLRAPQVGALHAALGHWRASSKPATIVMPTGTGKTETMLALLVAQRIPRLLVLVPSDALREQIGSKFVTLGWLKKLGVVGSEAQFPVVGVLKAMPRDAEALQRILERCNVVVATMSIAANSRASHREVLTSWATHLFIDEAHHVSAATWTAFRDQFGEKPVLQFTATPFRTDGKLVDGKVIFNYPLRRAQAERYFKPVNFRPVVEYNNERADDRIMEEAVSVLRADLAANRDHVLMARVHSISRAEAIHKIYSEHASDLRPLIVHSRQTPVTRQANLQAIRTRVSRVIVCVDMLGEGFDMPQLKIAALHDMHKSLAITLQFTGRFTRTSGDDIGDATVIANIADVEVGERLRALYAEDAEWNKLLRVLSEGATEDEIRRSEFLEGFRESAPQIALQNISPKMSAVVYRTGTSWDPERIQRAIKAARMYAGPFHNPSEHVSVFVTKDQEQVPWGDVRDLKNTTWNVFVLHWSEEQRLLFINSSDNSSVHEELARAVCGTDATLIKGEQIFKSLHGVTRFLIMNLGLRHLISKTVQFSMHSGADVGNALTLALRQNRSKSNLFGRGYESGERVTVGCSQKGRLWSHRIAYDLAKWVKWCHEVGAKLNNPNISTEDIFRNVVIPEVVSVRPAAVLIAVDWNEEMLHRREDAVDVDIDGTLSALYEVDLQPDSTVAEGPLRLKLRTPNGDCVYEVRFSAEDVSYVLVDGTAAHIVSGRKRVPLEEWFRAEPPSLYFADGSTLVHNELFRLPATERRVAFERERLVAWDWGGVNIRKESQGANKDADSIQRRVIESLLAHQGEDRLDIIFDDDGSGEMADVVAMKVLPGQVVASFYHCKYSGGDRAGARVDDLYVVCGQAQRSVFWKGEPERLFKHLQYREVSRQRSGRTRFERGDLKALSIVARSLQSSRLSLKIYVVQPGVLNADVSPAQLELLGVTELYLRETYDCAFEFIGS</sequence>
<dbReference type="AlphaFoldDB" id="A0A2N7WT72"/>
<dbReference type="SMART" id="SM00487">
    <property type="entry name" value="DEXDc"/>
    <property type="match status" value="1"/>
</dbReference>
<reference evidence="3 4" key="1">
    <citation type="submission" date="2018-01" db="EMBL/GenBank/DDBJ databases">
        <title>Whole genome analyses suggest that Burkholderia sensu lato contains two further novel genera in the rhizoxinica-symbiotica group Mycetohabitans gen. nov., and Trinickia gen. nov.: implications for the evolution of diazotrophy and nodulation in the Burkholderiaceae.</title>
        <authorList>
            <person name="Estrada-de los Santos P."/>
            <person name="Palmer M."/>
            <person name="Chavez-Ramirez B."/>
            <person name="Beukes C."/>
            <person name="Steenkamp E.T."/>
            <person name="Hirsch A.M."/>
            <person name="Manyaka P."/>
            <person name="Maluk M."/>
            <person name="Lafos M."/>
            <person name="Crook M."/>
            <person name="Gross E."/>
            <person name="Simon M.F."/>
            <person name="Bueno dos Reis Junior F."/>
            <person name="Poole P.S."/>
            <person name="Venter S.N."/>
            <person name="James E.K."/>
        </authorList>
    </citation>
    <scope>NUCLEOTIDE SEQUENCE [LARGE SCALE GENOMIC DNA]</scope>
    <source>
        <strain evidence="3 4">JPY 581</strain>
    </source>
</reference>
<comment type="caution">
    <text evidence="3">The sequence shown here is derived from an EMBL/GenBank/DDBJ whole genome shotgun (WGS) entry which is preliminary data.</text>
</comment>
<accession>A0A2N7WT72</accession>
<dbReference type="Gene3D" id="3.40.50.300">
    <property type="entry name" value="P-loop containing nucleotide triphosphate hydrolases"/>
    <property type="match status" value="2"/>
</dbReference>
<proteinExistence type="predicted"/>
<dbReference type="InterPro" id="IPR014001">
    <property type="entry name" value="Helicase_ATP-bd"/>
</dbReference>
<keyword evidence="3" id="KW-0067">ATP-binding</keyword>
<keyword evidence="3" id="KW-0347">Helicase</keyword>
<keyword evidence="3" id="KW-0378">Hydrolase</keyword>
<dbReference type="GO" id="GO:0005829">
    <property type="term" value="C:cytosol"/>
    <property type="evidence" value="ECO:0007669"/>
    <property type="project" value="TreeGrafter"/>
</dbReference>